<dbReference type="InParanoid" id="A0A0C2SJU5"/>
<evidence type="ECO:0000313" key="2">
    <source>
        <dbReference type="Proteomes" id="UP000054549"/>
    </source>
</evidence>
<protein>
    <submittedName>
        <fullName evidence="1">Uncharacterized protein</fullName>
    </submittedName>
</protein>
<dbReference type="EMBL" id="KN818886">
    <property type="protein sequence ID" value="KIL54199.1"/>
    <property type="molecule type" value="Genomic_DNA"/>
</dbReference>
<organism evidence="1 2">
    <name type="scientific">Amanita muscaria (strain Koide BX008)</name>
    <dbReference type="NCBI Taxonomy" id="946122"/>
    <lineage>
        <taxon>Eukaryota</taxon>
        <taxon>Fungi</taxon>
        <taxon>Dikarya</taxon>
        <taxon>Basidiomycota</taxon>
        <taxon>Agaricomycotina</taxon>
        <taxon>Agaricomycetes</taxon>
        <taxon>Agaricomycetidae</taxon>
        <taxon>Agaricales</taxon>
        <taxon>Pluteineae</taxon>
        <taxon>Amanitaceae</taxon>
        <taxon>Amanita</taxon>
    </lineage>
</organism>
<keyword evidence="2" id="KW-1185">Reference proteome</keyword>
<gene>
    <name evidence="1" type="ORF">M378DRAFT_865411</name>
</gene>
<name>A0A0C2SJU5_AMAMK</name>
<accession>A0A0C2SJU5</accession>
<reference evidence="1 2" key="1">
    <citation type="submission" date="2014-04" db="EMBL/GenBank/DDBJ databases">
        <title>Evolutionary Origins and Diversification of the Mycorrhizal Mutualists.</title>
        <authorList>
            <consortium name="DOE Joint Genome Institute"/>
            <consortium name="Mycorrhizal Genomics Consortium"/>
            <person name="Kohler A."/>
            <person name="Kuo A."/>
            <person name="Nagy L.G."/>
            <person name="Floudas D."/>
            <person name="Copeland A."/>
            <person name="Barry K.W."/>
            <person name="Cichocki N."/>
            <person name="Veneault-Fourrey C."/>
            <person name="LaButti K."/>
            <person name="Lindquist E.A."/>
            <person name="Lipzen A."/>
            <person name="Lundell T."/>
            <person name="Morin E."/>
            <person name="Murat C."/>
            <person name="Riley R."/>
            <person name="Ohm R."/>
            <person name="Sun H."/>
            <person name="Tunlid A."/>
            <person name="Henrissat B."/>
            <person name="Grigoriev I.V."/>
            <person name="Hibbett D.S."/>
            <person name="Martin F."/>
        </authorList>
    </citation>
    <scope>NUCLEOTIDE SEQUENCE [LARGE SCALE GENOMIC DNA]</scope>
    <source>
        <strain evidence="1 2">Koide BX008</strain>
    </source>
</reference>
<evidence type="ECO:0000313" key="1">
    <source>
        <dbReference type="EMBL" id="KIL54199.1"/>
    </source>
</evidence>
<dbReference type="HOGENOM" id="CLU_1481606_0_0_1"/>
<proteinExistence type="predicted"/>
<dbReference type="AlphaFoldDB" id="A0A0C2SJU5"/>
<sequence>MPSTKHTAINQSCQVINLAVMNGSSRGVLFQIQIYFERLTIAYASKRRTKTIKTRSRNDDSTLPSNPRAQTLVQYRLHNLPRTYNTAQSPCKLQHLFSSVLALINRQQCNCEFPRYSQHTSCGLENLYTDGLVNCYHSSAFGWVVDGAGRGKHLKETRSAKAVHMERTDRTVAKTRSLNLRY</sequence>
<dbReference type="Proteomes" id="UP000054549">
    <property type="component" value="Unassembled WGS sequence"/>
</dbReference>